<protein>
    <submittedName>
        <fullName evidence="1">Uncharacterized protein</fullName>
    </submittedName>
</protein>
<accession>L7F745</accession>
<dbReference type="Proteomes" id="UP000010931">
    <property type="component" value="Unassembled WGS sequence"/>
</dbReference>
<evidence type="ECO:0000313" key="2">
    <source>
        <dbReference type="Proteomes" id="UP000010931"/>
    </source>
</evidence>
<keyword evidence="2" id="KW-1185">Reference proteome</keyword>
<reference evidence="1 2" key="1">
    <citation type="journal article" date="2011" name="Plasmid">
        <title>Streptomyces turgidiscabies Car8 contains a modular pathogenicity island that shares virulence genes with other actinobacterial plant pathogens.</title>
        <authorList>
            <person name="Huguet-Tapia J.C."/>
            <person name="Badger J.H."/>
            <person name="Loria R."/>
            <person name="Pettis G.S."/>
        </authorList>
    </citation>
    <scope>NUCLEOTIDE SEQUENCE [LARGE SCALE GENOMIC DNA]</scope>
    <source>
        <strain evidence="1 2">Car8</strain>
    </source>
</reference>
<name>L7F745_STRT8</name>
<gene>
    <name evidence="1" type="ORF">STRTUCAR8_08142</name>
</gene>
<dbReference type="EMBL" id="AEJB01000347">
    <property type="protein sequence ID" value="ELP66485.1"/>
    <property type="molecule type" value="Genomic_DNA"/>
</dbReference>
<proteinExistence type="predicted"/>
<sequence length="30" mass="3173">AANVAWVLANDVEANLNNNNFTNNLNSNAA</sequence>
<comment type="caution">
    <text evidence="1">The sequence shown here is derived from an EMBL/GenBank/DDBJ whole genome shotgun (WGS) entry which is preliminary data.</text>
</comment>
<dbReference type="AlphaFoldDB" id="L7F745"/>
<feature type="non-terminal residue" evidence="1">
    <location>
        <position position="1"/>
    </location>
</feature>
<evidence type="ECO:0000313" key="1">
    <source>
        <dbReference type="EMBL" id="ELP66485.1"/>
    </source>
</evidence>
<organism evidence="1 2">
    <name type="scientific">Streptomyces turgidiscabies (strain Car8)</name>
    <dbReference type="NCBI Taxonomy" id="698760"/>
    <lineage>
        <taxon>Bacteria</taxon>
        <taxon>Bacillati</taxon>
        <taxon>Actinomycetota</taxon>
        <taxon>Actinomycetes</taxon>
        <taxon>Kitasatosporales</taxon>
        <taxon>Streptomycetaceae</taxon>
        <taxon>Streptomyces</taxon>
    </lineage>
</organism>